<protein>
    <submittedName>
        <fullName evidence="1">Uncharacterized protein</fullName>
    </submittedName>
</protein>
<reference evidence="1" key="2">
    <citation type="journal article" date="2015" name="Data Brief">
        <title>Shoot transcriptome of the giant reed, Arundo donax.</title>
        <authorList>
            <person name="Barrero R.A."/>
            <person name="Guerrero F.D."/>
            <person name="Moolhuijzen P."/>
            <person name="Goolsby J.A."/>
            <person name="Tidwell J."/>
            <person name="Bellgard S.E."/>
            <person name="Bellgard M.I."/>
        </authorList>
    </citation>
    <scope>NUCLEOTIDE SEQUENCE</scope>
    <source>
        <tissue evidence="1">Shoot tissue taken approximately 20 cm above the soil surface</tissue>
    </source>
</reference>
<sequence>MSPLPCPRRFQYVCCARLMGVGLSRGRAYIVTL</sequence>
<proteinExistence type="predicted"/>
<organism evidence="1">
    <name type="scientific">Arundo donax</name>
    <name type="common">Giant reed</name>
    <name type="synonym">Donax arundinaceus</name>
    <dbReference type="NCBI Taxonomy" id="35708"/>
    <lineage>
        <taxon>Eukaryota</taxon>
        <taxon>Viridiplantae</taxon>
        <taxon>Streptophyta</taxon>
        <taxon>Embryophyta</taxon>
        <taxon>Tracheophyta</taxon>
        <taxon>Spermatophyta</taxon>
        <taxon>Magnoliopsida</taxon>
        <taxon>Liliopsida</taxon>
        <taxon>Poales</taxon>
        <taxon>Poaceae</taxon>
        <taxon>PACMAD clade</taxon>
        <taxon>Arundinoideae</taxon>
        <taxon>Arundineae</taxon>
        <taxon>Arundo</taxon>
    </lineage>
</organism>
<evidence type="ECO:0000313" key="1">
    <source>
        <dbReference type="EMBL" id="JAD74220.1"/>
    </source>
</evidence>
<name>A0A0A9CLG7_ARUDO</name>
<dbReference type="AlphaFoldDB" id="A0A0A9CLG7"/>
<reference evidence="1" key="1">
    <citation type="submission" date="2014-09" db="EMBL/GenBank/DDBJ databases">
        <authorList>
            <person name="Magalhaes I.L.F."/>
            <person name="Oliveira U."/>
            <person name="Santos F.R."/>
            <person name="Vidigal T.H.D.A."/>
            <person name="Brescovit A.D."/>
            <person name="Santos A.J."/>
        </authorList>
    </citation>
    <scope>NUCLEOTIDE SEQUENCE</scope>
    <source>
        <tissue evidence="1">Shoot tissue taken approximately 20 cm above the soil surface</tissue>
    </source>
</reference>
<accession>A0A0A9CLG7</accession>
<dbReference type="EMBL" id="GBRH01223675">
    <property type="protein sequence ID" value="JAD74220.1"/>
    <property type="molecule type" value="Transcribed_RNA"/>
</dbReference>